<dbReference type="EMBL" id="UOFR01000073">
    <property type="protein sequence ID" value="VAX00183.1"/>
    <property type="molecule type" value="Genomic_DNA"/>
</dbReference>
<proteinExistence type="predicted"/>
<dbReference type="GO" id="GO:0005886">
    <property type="term" value="C:plasma membrane"/>
    <property type="evidence" value="ECO:0007669"/>
    <property type="project" value="TreeGrafter"/>
</dbReference>
<dbReference type="InterPro" id="IPR052165">
    <property type="entry name" value="Membrane_assoc_protease"/>
</dbReference>
<dbReference type="Pfam" id="PF01957">
    <property type="entry name" value="NfeD"/>
    <property type="match status" value="1"/>
</dbReference>
<evidence type="ECO:0000256" key="2">
    <source>
        <dbReference type="ARBA" id="ARBA00022692"/>
    </source>
</evidence>
<reference evidence="7" key="1">
    <citation type="submission" date="2018-06" db="EMBL/GenBank/DDBJ databases">
        <authorList>
            <person name="Zhirakovskaya E."/>
        </authorList>
    </citation>
    <scope>NUCLEOTIDE SEQUENCE</scope>
</reference>
<protein>
    <recommendedName>
        <fullName evidence="6">NfeD-like C-terminal domain-containing protein</fullName>
    </recommendedName>
</protein>
<keyword evidence="4 5" id="KW-0472">Membrane</keyword>
<sequence length="145" mass="16261">MDDIIFWHWWILGIALIVLEAFAPGAFFLWMGISAGVVGTILAIVPDLGWEYQVMLFAIFSVVSIALWKRYQTKNPTESDHPTLNRRGEQYVGRNFTLAEPIVNGMGKIKVDDSIWKISGDDCDAGTKIKVIGIDGTIFRVERDA</sequence>
<evidence type="ECO:0000256" key="1">
    <source>
        <dbReference type="ARBA" id="ARBA00004141"/>
    </source>
</evidence>
<comment type="subcellular location">
    <subcellularLocation>
        <location evidence="1">Membrane</location>
        <topology evidence="1">Multi-pass membrane protein</topology>
    </subcellularLocation>
</comment>
<dbReference type="PANTHER" id="PTHR33507">
    <property type="entry name" value="INNER MEMBRANE PROTEIN YBBJ"/>
    <property type="match status" value="1"/>
</dbReference>
<dbReference type="InterPro" id="IPR012340">
    <property type="entry name" value="NA-bd_OB-fold"/>
</dbReference>
<gene>
    <name evidence="7" type="ORF">MNBD_GAMMA21-987</name>
</gene>
<feature type="transmembrane region" description="Helical" evidence="5">
    <location>
        <begin position="52"/>
        <end position="68"/>
    </location>
</feature>
<evidence type="ECO:0000256" key="5">
    <source>
        <dbReference type="SAM" id="Phobius"/>
    </source>
</evidence>
<dbReference type="PANTHER" id="PTHR33507:SF3">
    <property type="entry name" value="INNER MEMBRANE PROTEIN YBBJ"/>
    <property type="match status" value="1"/>
</dbReference>
<keyword evidence="2 5" id="KW-0812">Transmembrane</keyword>
<keyword evidence="3 5" id="KW-1133">Transmembrane helix</keyword>
<dbReference type="InterPro" id="IPR002810">
    <property type="entry name" value="NfeD-like_C"/>
</dbReference>
<evidence type="ECO:0000313" key="7">
    <source>
        <dbReference type="EMBL" id="VAX00183.1"/>
    </source>
</evidence>
<dbReference type="Gene3D" id="2.40.50.140">
    <property type="entry name" value="Nucleic acid-binding proteins"/>
    <property type="match status" value="1"/>
</dbReference>
<accession>A0A3B1AJJ2</accession>
<organism evidence="7">
    <name type="scientific">hydrothermal vent metagenome</name>
    <dbReference type="NCBI Taxonomy" id="652676"/>
    <lineage>
        <taxon>unclassified sequences</taxon>
        <taxon>metagenomes</taxon>
        <taxon>ecological metagenomes</taxon>
    </lineage>
</organism>
<name>A0A3B1AJJ2_9ZZZZ</name>
<feature type="transmembrane region" description="Helical" evidence="5">
    <location>
        <begin position="6"/>
        <end position="22"/>
    </location>
</feature>
<dbReference type="AlphaFoldDB" id="A0A3B1AJJ2"/>
<evidence type="ECO:0000256" key="3">
    <source>
        <dbReference type="ARBA" id="ARBA00022989"/>
    </source>
</evidence>
<evidence type="ECO:0000259" key="6">
    <source>
        <dbReference type="Pfam" id="PF01957"/>
    </source>
</evidence>
<evidence type="ECO:0000256" key="4">
    <source>
        <dbReference type="ARBA" id="ARBA00023136"/>
    </source>
</evidence>
<feature type="domain" description="NfeD-like C-terminal" evidence="6">
    <location>
        <begin position="89"/>
        <end position="143"/>
    </location>
</feature>